<dbReference type="PIRSF" id="PIRSF001112">
    <property type="entry name" value="Epoxide_hydrolase"/>
    <property type="match status" value="1"/>
</dbReference>
<dbReference type="Proteomes" id="UP001062223">
    <property type="component" value="Chromosome"/>
</dbReference>
<evidence type="ECO:0000313" key="6">
    <source>
        <dbReference type="EMBL" id="UYC79745.1"/>
    </source>
</evidence>
<protein>
    <submittedName>
        <fullName evidence="6">Epoxide hydrolase 1</fullName>
    </submittedName>
</protein>
<evidence type="ECO:0000256" key="1">
    <source>
        <dbReference type="ARBA" id="ARBA00010088"/>
    </source>
</evidence>
<gene>
    <name evidence="6" type="ORF">OE229_11370</name>
</gene>
<dbReference type="EMBL" id="CP106879">
    <property type="protein sequence ID" value="UYC79745.1"/>
    <property type="molecule type" value="Genomic_DNA"/>
</dbReference>
<dbReference type="GO" id="GO:0097176">
    <property type="term" value="P:epoxide metabolic process"/>
    <property type="evidence" value="ECO:0007669"/>
    <property type="project" value="TreeGrafter"/>
</dbReference>
<dbReference type="InterPro" id="IPR029058">
    <property type="entry name" value="AB_hydrolase_fold"/>
</dbReference>
<dbReference type="GO" id="GO:0004301">
    <property type="term" value="F:epoxide hydrolase activity"/>
    <property type="evidence" value="ECO:0007669"/>
    <property type="project" value="TreeGrafter"/>
</dbReference>
<reference evidence="6" key="1">
    <citation type="submission" date="2022-09" db="EMBL/GenBank/DDBJ databases">
        <title>Taxonomy of Curtobacterium flaccumfaciens.</title>
        <authorList>
            <person name="Osdaghi E."/>
            <person name="Taghavi S.M."/>
            <person name="Hamidizade M."/>
            <person name="Abachi H."/>
            <person name="Fazliarab A."/>
            <person name="Baeyen S."/>
            <person name="Portier P."/>
            <person name="Van Vaerenbergh J."/>
            <person name="Jacques M.-A."/>
        </authorList>
    </citation>
    <scope>NUCLEOTIDE SEQUENCE</scope>
    <source>
        <strain evidence="6">AGQB46</strain>
    </source>
</reference>
<feature type="active site" description="Nucleophile" evidence="4">
    <location>
        <position position="179"/>
    </location>
</feature>
<evidence type="ECO:0000259" key="5">
    <source>
        <dbReference type="Pfam" id="PF06441"/>
    </source>
</evidence>
<evidence type="ECO:0000256" key="4">
    <source>
        <dbReference type="PIRSR" id="PIRSR001112-1"/>
    </source>
</evidence>
<dbReference type="AlphaFoldDB" id="A0A9Q9P5T1"/>
<evidence type="ECO:0000313" key="7">
    <source>
        <dbReference type="Proteomes" id="UP001062223"/>
    </source>
</evidence>
<proteinExistence type="inferred from homology"/>
<dbReference type="InterPro" id="IPR016292">
    <property type="entry name" value="Epoxide_hydrolase"/>
</dbReference>
<sequence>MRPIRLQVSDADLDDLHARLQRASVPGPIGDAAAGSALSMERLSGLLEHWRTAFDWRRVEDELATVPQFQAEVDGQQLHFARLTAAGDPTVHIPVIAFHGWPYSFVEMLPFARALSGRIVRLADGRTAGFDVVVPSLPGFGASAPLAGRPFTGPVVAELMHALMTEVLDHDRYVTYGEDVGSTTSDWLAALHPDSVIGLFATHAAFPPPSRAQGLTDEEAGWLRQHDAEWASALGYAKVQATRPEVLAAALMDSPLGLAAWITEKLLAWSGEGSWWTDDELLRTVSLYWFTRSTGSSFRPYLDHPRQPELPIVEVPVAVAVQTGERGLPRSYGERTYRDVRSWHDLDQGGHFTAWQVPRTLADEVAAFATAIGAAAPVGPGAAVGPAQVGGRSAPST</sequence>
<evidence type="ECO:0000256" key="3">
    <source>
        <dbReference type="ARBA" id="ARBA00022801"/>
    </source>
</evidence>
<name>A0A9Q9P5T1_9MICO</name>
<dbReference type="Pfam" id="PF06441">
    <property type="entry name" value="EHN"/>
    <property type="match status" value="1"/>
</dbReference>
<comment type="similarity">
    <text evidence="1">Belongs to the peptidase S33 family.</text>
</comment>
<dbReference type="RefSeq" id="WP_262138089.1">
    <property type="nucleotide sequence ID" value="NZ_CP106879.1"/>
</dbReference>
<dbReference type="SUPFAM" id="SSF53474">
    <property type="entry name" value="alpha/beta-Hydrolases"/>
    <property type="match status" value="1"/>
</dbReference>
<dbReference type="Gene3D" id="3.40.50.1820">
    <property type="entry name" value="alpha/beta hydrolase"/>
    <property type="match status" value="1"/>
</dbReference>
<evidence type="ECO:0000256" key="2">
    <source>
        <dbReference type="ARBA" id="ARBA00022797"/>
    </source>
</evidence>
<dbReference type="PANTHER" id="PTHR21661:SF35">
    <property type="entry name" value="EPOXIDE HYDROLASE"/>
    <property type="match status" value="1"/>
</dbReference>
<accession>A0A9Q9P5T1</accession>
<dbReference type="KEGG" id="cpoi:OE229_11370"/>
<dbReference type="InterPro" id="IPR010497">
    <property type="entry name" value="Epoxide_hydro_N"/>
</dbReference>
<dbReference type="PANTHER" id="PTHR21661">
    <property type="entry name" value="EPOXIDE HYDROLASE 1-RELATED"/>
    <property type="match status" value="1"/>
</dbReference>
<keyword evidence="3 6" id="KW-0378">Hydrolase</keyword>
<feature type="domain" description="Epoxide hydrolase N-terminal" evidence="5">
    <location>
        <begin position="1"/>
        <end position="108"/>
    </location>
</feature>
<feature type="active site" description="Proton acceptor" evidence="4">
    <location>
        <position position="351"/>
    </location>
</feature>
<feature type="active site" description="Proton donor" evidence="4">
    <location>
        <position position="301"/>
    </location>
</feature>
<organism evidence="6 7">
    <name type="scientific">Curtobacterium poinsettiae</name>
    <dbReference type="NCBI Taxonomy" id="159612"/>
    <lineage>
        <taxon>Bacteria</taxon>
        <taxon>Bacillati</taxon>
        <taxon>Actinomycetota</taxon>
        <taxon>Actinomycetes</taxon>
        <taxon>Micrococcales</taxon>
        <taxon>Microbacteriaceae</taxon>
        <taxon>Curtobacterium</taxon>
    </lineage>
</organism>
<keyword evidence="2" id="KW-0058">Aromatic hydrocarbons catabolism</keyword>